<keyword evidence="3" id="KW-0732">Signal</keyword>
<dbReference type="InterPro" id="IPR039424">
    <property type="entry name" value="SBP_5"/>
</dbReference>
<dbReference type="GO" id="GO:0015833">
    <property type="term" value="P:peptide transport"/>
    <property type="evidence" value="ECO:0007669"/>
    <property type="project" value="TreeGrafter"/>
</dbReference>
<evidence type="ECO:0000256" key="1">
    <source>
        <dbReference type="ARBA" id="ARBA00005695"/>
    </source>
</evidence>
<proteinExistence type="inferred from homology"/>
<dbReference type="PANTHER" id="PTHR30290:SF9">
    <property type="entry name" value="OLIGOPEPTIDE-BINDING PROTEIN APPA"/>
    <property type="match status" value="1"/>
</dbReference>
<dbReference type="RefSeq" id="WP_245800174.1">
    <property type="nucleotide sequence ID" value="NZ_FTNO01000004.1"/>
</dbReference>
<accession>A0A1N7DMD5</accession>
<dbReference type="Pfam" id="PF00496">
    <property type="entry name" value="SBP_bac_5"/>
    <property type="match status" value="1"/>
</dbReference>
<protein>
    <submittedName>
        <fullName evidence="5">Peptide/nickel transport system substrate-binding protein</fullName>
    </submittedName>
</protein>
<dbReference type="InterPro" id="IPR000914">
    <property type="entry name" value="SBP_5_dom"/>
</dbReference>
<dbReference type="GO" id="GO:1904680">
    <property type="term" value="F:peptide transmembrane transporter activity"/>
    <property type="evidence" value="ECO:0007669"/>
    <property type="project" value="TreeGrafter"/>
</dbReference>
<evidence type="ECO:0000256" key="2">
    <source>
        <dbReference type="ARBA" id="ARBA00022448"/>
    </source>
</evidence>
<gene>
    <name evidence="5" type="ORF">SAMN05421858_3752</name>
</gene>
<comment type="similarity">
    <text evidence="1">Belongs to the bacterial solute-binding protein 5 family.</text>
</comment>
<dbReference type="AlphaFoldDB" id="A0A1N7DMD5"/>
<dbReference type="SUPFAM" id="SSF53850">
    <property type="entry name" value="Periplasmic binding protein-like II"/>
    <property type="match status" value="2"/>
</dbReference>
<evidence type="ECO:0000313" key="6">
    <source>
        <dbReference type="Proteomes" id="UP000186914"/>
    </source>
</evidence>
<feature type="domain" description="Solute-binding protein family 5" evidence="4">
    <location>
        <begin position="271"/>
        <end position="617"/>
    </location>
</feature>
<evidence type="ECO:0000256" key="3">
    <source>
        <dbReference type="ARBA" id="ARBA00022729"/>
    </source>
</evidence>
<evidence type="ECO:0000259" key="4">
    <source>
        <dbReference type="Pfam" id="PF00496"/>
    </source>
</evidence>
<evidence type="ECO:0000313" key="5">
    <source>
        <dbReference type="EMBL" id="SIR76994.1"/>
    </source>
</evidence>
<name>A0A1N7DMD5_9EURY</name>
<reference evidence="6" key="1">
    <citation type="submission" date="2017-01" db="EMBL/GenBank/DDBJ databases">
        <authorList>
            <person name="Varghese N."/>
            <person name="Submissions S."/>
        </authorList>
    </citation>
    <scope>NUCLEOTIDE SEQUENCE [LARGE SCALE GENOMIC DNA]</scope>
    <source>
        <strain evidence="6">CGMCC 1.7737</strain>
    </source>
</reference>
<organism evidence="5 6">
    <name type="scientific">Haladaptatus litoreus</name>
    <dbReference type="NCBI Taxonomy" id="553468"/>
    <lineage>
        <taxon>Archaea</taxon>
        <taxon>Methanobacteriati</taxon>
        <taxon>Methanobacteriota</taxon>
        <taxon>Stenosarchaea group</taxon>
        <taxon>Halobacteria</taxon>
        <taxon>Halobacteriales</taxon>
        <taxon>Haladaptataceae</taxon>
        <taxon>Haladaptatus</taxon>
    </lineage>
</organism>
<dbReference type="EMBL" id="FTNO01000004">
    <property type="protein sequence ID" value="SIR76994.1"/>
    <property type="molecule type" value="Genomic_DNA"/>
</dbReference>
<dbReference type="CDD" id="cd00995">
    <property type="entry name" value="PBP2_NikA_DppA_OppA_like"/>
    <property type="match status" value="1"/>
</dbReference>
<keyword evidence="2" id="KW-0813">Transport</keyword>
<dbReference type="Gene3D" id="3.90.76.10">
    <property type="entry name" value="Dipeptide-binding Protein, Domain 1"/>
    <property type="match status" value="1"/>
</dbReference>
<dbReference type="Gene3D" id="3.40.190.10">
    <property type="entry name" value="Periplasmic binding protein-like II"/>
    <property type="match status" value="1"/>
</dbReference>
<dbReference type="Gene3D" id="3.10.105.10">
    <property type="entry name" value="Dipeptide-binding Protein, Domain 3"/>
    <property type="match status" value="2"/>
</dbReference>
<sequence>MQTPNMRSKQDFNDSDALPTLPNVGRRELLAAFGMTLGSGCIEDARLLVSRDTAAQVAFSIKTLPADADPRAIRIARFLAKRLNEVGIAAQVVPMERSELLRDILLDRTFDCYVACFPGLDEPDELRTLLHSRFSTGTGWQNPFGYANLTTDKQLLTQRQQSGVQRTKTLKRLQHSIARNQPFTVVAFPDEIRATRTDRFDGWAQIQQPHSALGYLSVKMTDEESTLRMTTQDARPTENLNPLTANFTSDERIIDLLYDPLGRWIDGKVCTWLAHSWEWQSLAESSEKGPVATVRLRDDLRWHDGEALTATDVAFTYRFLNDTALGTLESPVPSPRFRGAATLVESATAIDEQTVRIRFTPTSQAVAMRAFTTPILPKHIWEQRRKRAETVFDGDTTATKALAWDNRQAVGSGSLQFSNAEPKKQLTLERFDQHFLRRIDTTDETIDISSYLPSHLQHLQQYAGGPQFERLRFIVVPSGAAATQIVLNDEADATATGVSTTDVRTIGRADNVQLHVDQSPAMYHVGFNARKTPFSNVRFRRAVAQLLDKDYIVDEVFDGYAEPAASPLARHESIAEDLRWVNADPVLPFPGANGILNRAKAKATFKNAGFRYTSDGKLLRE</sequence>
<dbReference type="Proteomes" id="UP000186914">
    <property type="component" value="Unassembled WGS sequence"/>
</dbReference>
<keyword evidence="6" id="KW-1185">Reference proteome</keyword>
<dbReference type="PANTHER" id="PTHR30290">
    <property type="entry name" value="PERIPLASMIC BINDING COMPONENT OF ABC TRANSPORTER"/>
    <property type="match status" value="1"/>
</dbReference>